<dbReference type="AlphaFoldDB" id="A0A9E2BGM0"/>
<dbReference type="Pfam" id="PF00578">
    <property type="entry name" value="AhpC-TSA"/>
    <property type="match status" value="1"/>
</dbReference>
<dbReference type="Gene3D" id="3.40.30.10">
    <property type="entry name" value="Glutaredoxin"/>
    <property type="match status" value="1"/>
</dbReference>
<dbReference type="SUPFAM" id="SSF52833">
    <property type="entry name" value="Thioredoxin-like"/>
    <property type="match status" value="1"/>
</dbReference>
<feature type="domain" description="Alkyl hydroperoxide reductase subunit C/ Thiol specific antioxidant" evidence="1">
    <location>
        <begin position="37"/>
        <end position="70"/>
    </location>
</feature>
<proteinExistence type="predicted"/>
<name>A0A9E2BGM0_PSYF1</name>
<dbReference type="InterPro" id="IPR036249">
    <property type="entry name" value="Thioredoxin-like_sf"/>
</dbReference>
<sequence>MKHLKIKNITISLIILTTLALSGCRVLLPDNKPPIEGNPAPNFSLKDGQGERHTLKDYLGKVVLLEFWASY</sequence>
<reference evidence="2 3" key="1">
    <citation type="journal article" date="2021" name="bioRxiv">
        <title>Unique metabolic strategies in Hadean analogues reveal hints for primordial physiology.</title>
        <authorList>
            <person name="Nobu M.K."/>
            <person name="Nakai R."/>
            <person name="Tamazawa S."/>
            <person name="Mori H."/>
            <person name="Toyoda A."/>
            <person name="Ijiri A."/>
            <person name="Suzuki S."/>
            <person name="Kurokawa K."/>
            <person name="Kamagata Y."/>
            <person name="Tamaki H."/>
        </authorList>
    </citation>
    <scope>NUCLEOTIDE SEQUENCE [LARGE SCALE GENOMIC DNA]</scope>
    <source>
        <strain evidence="2">BS525</strain>
    </source>
</reference>
<organism evidence="2 3">
    <name type="scientific">Psychracetigena formicireducens</name>
    <dbReference type="NCBI Taxonomy" id="2986056"/>
    <lineage>
        <taxon>Bacteria</taxon>
        <taxon>Bacillati</taxon>
        <taxon>Candidatus Lithacetigenota</taxon>
        <taxon>Candidatus Psychracetigena</taxon>
    </lineage>
</organism>
<accession>A0A9E2BGM0</accession>
<dbReference type="GO" id="GO:0016491">
    <property type="term" value="F:oxidoreductase activity"/>
    <property type="evidence" value="ECO:0007669"/>
    <property type="project" value="InterPro"/>
</dbReference>
<evidence type="ECO:0000313" key="2">
    <source>
        <dbReference type="EMBL" id="MBT9144532.1"/>
    </source>
</evidence>
<dbReference type="InterPro" id="IPR000866">
    <property type="entry name" value="AhpC/TSA"/>
</dbReference>
<dbReference type="GO" id="GO:0016209">
    <property type="term" value="F:antioxidant activity"/>
    <property type="evidence" value="ECO:0007669"/>
    <property type="project" value="InterPro"/>
</dbReference>
<gene>
    <name evidence="2" type="primary">resA_1</name>
    <name evidence="2" type="ORF">DDT42_00373</name>
</gene>
<evidence type="ECO:0000259" key="1">
    <source>
        <dbReference type="Pfam" id="PF00578"/>
    </source>
</evidence>
<dbReference type="PROSITE" id="PS51257">
    <property type="entry name" value="PROKAR_LIPOPROTEIN"/>
    <property type="match status" value="1"/>
</dbReference>
<evidence type="ECO:0000313" key="3">
    <source>
        <dbReference type="Proteomes" id="UP000811545"/>
    </source>
</evidence>
<comment type="caution">
    <text evidence="2">The sequence shown here is derived from an EMBL/GenBank/DDBJ whole genome shotgun (WGS) entry which is preliminary data.</text>
</comment>
<dbReference type="EMBL" id="QLTW01000010">
    <property type="protein sequence ID" value="MBT9144532.1"/>
    <property type="molecule type" value="Genomic_DNA"/>
</dbReference>
<dbReference type="Proteomes" id="UP000811545">
    <property type="component" value="Unassembled WGS sequence"/>
</dbReference>
<protein>
    <submittedName>
        <fullName evidence="2">Thiol-disulfide oxidoreductase ResA</fullName>
    </submittedName>
</protein>